<sequence length="256" mass="29050">MITYFLRLIVCLGIVVLPRVAWGNDRHPAKPDNLSFPDGSCTDRCHVNYLTYYSLYEGEIFRHKSHSLSQGLECNRCHNNDAAHTKTHGGLLIQKKDCWACHHKRGYETTTGSFSKNQELSFYHGDCIRCHTQVKDYLKGEIQGMGIKIPDWMSAAVSCADCHKLESDGLSFKAVRNHCIACHNSDYGLLHDAWRETLDRQIKQFCENGAGTQGARDILRLVQSYGMHNFRLSQFLLKSIGNASEGEHTRNALFKP</sequence>
<comment type="caution">
    <text evidence="1">The sequence shown here is derived from an EMBL/GenBank/DDBJ whole genome shotgun (WGS) entry which is preliminary data.</text>
</comment>
<dbReference type="Gene3D" id="3.90.10.10">
    <property type="entry name" value="Cytochrome C3"/>
    <property type="match status" value="1"/>
</dbReference>
<protein>
    <submittedName>
        <fullName evidence="1">Heme protein</fullName>
    </submittedName>
</protein>
<name>A0A0M2UZX2_9BACT</name>
<organism evidence="1 2">
    <name type="scientific">Candidatus Brocadia fulgida</name>
    <dbReference type="NCBI Taxonomy" id="380242"/>
    <lineage>
        <taxon>Bacteria</taxon>
        <taxon>Pseudomonadati</taxon>
        <taxon>Planctomycetota</taxon>
        <taxon>Candidatus Brocadiia</taxon>
        <taxon>Candidatus Brocadiales</taxon>
        <taxon>Candidatus Brocadiaceae</taxon>
        <taxon>Candidatus Brocadia</taxon>
    </lineage>
</organism>
<proteinExistence type="predicted"/>
<dbReference type="AlphaFoldDB" id="A0A0M2UZX2"/>
<dbReference type="InterPro" id="IPR036280">
    <property type="entry name" value="Multihaem_cyt_sf"/>
</dbReference>
<dbReference type="SUPFAM" id="SSF48695">
    <property type="entry name" value="Multiheme cytochromes"/>
    <property type="match status" value="1"/>
</dbReference>
<accession>A0A0M2UZX2</accession>
<evidence type="ECO:0000313" key="2">
    <source>
        <dbReference type="Proteomes" id="UP000034954"/>
    </source>
</evidence>
<keyword evidence="2" id="KW-1185">Reference proteome</keyword>
<dbReference type="EMBL" id="LAQJ01000132">
    <property type="protein sequence ID" value="KKO20064.1"/>
    <property type="molecule type" value="Genomic_DNA"/>
</dbReference>
<dbReference type="CDD" id="cd08168">
    <property type="entry name" value="Cytochrom_C3"/>
    <property type="match status" value="1"/>
</dbReference>
<gene>
    <name evidence="1" type="ORF">BROFUL_01214</name>
</gene>
<evidence type="ECO:0000313" key="1">
    <source>
        <dbReference type="EMBL" id="KKO20064.1"/>
    </source>
</evidence>
<reference evidence="1 2" key="1">
    <citation type="journal article" date="2013" name="BMC Microbiol.">
        <title>Identification of the type II cytochrome c maturation pathway in anammox bacteria by comparative genomics.</title>
        <authorList>
            <person name="Ferousi C."/>
            <person name="Speth D.R."/>
            <person name="Reimann J."/>
            <person name="Op den Camp H.J."/>
            <person name="Allen J.W."/>
            <person name="Keltjens J.T."/>
            <person name="Jetten M.S."/>
        </authorList>
    </citation>
    <scope>NUCLEOTIDE SEQUENCE [LARGE SCALE GENOMIC DNA]</scope>
    <source>
        <strain evidence="1">RU1</strain>
    </source>
</reference>
<dbReference type="Proteomes" id="UP000034954">
    <property type="component" value="Unassembled WGS sequence"/>
</dbReference>